<feature type="non-terminal residue" evidence="2">
    <location>
        <position position="1"/>
    </location>
</feature>
<sequence length="33" mass="3587">QRFGLNIVILAGVLYVVGDVGSYGRRCMGIFRG</sequence>
<dbReference type="AlphaFoldDB" id="A0A5C6M2I4"/>
<keyword evidence="1" id="KW-0812">Transmembrane</keyword>
<reference evidence="2 3" key="2">
    <citation type="submission" date="2019-08" db="EMBL/GenBank/DDBJ databases">
        <authorList>
            <person name="Henke P."/>
        </authorList>
    </citation>
    <scope>NUCLEOTIDE SEQUENCE [LARGE SCALE GENOMIC DNA]</scope>
    <source>
        <strain evidence="2">Phe10_nw2017</strain>
    </source>
</reference>
<protein>
    <submittedName>
        <fullName evidence="2">Uncharacterized protein</fullName>
    </submittedName>
</protein>
<proteinExistence type="predicted"/>
<accession>A0A5C6M2I4</accession>
<gene>
    <name evidence="2" type="ORF">E3A20_24960</name>
</gene>
<dbReference type="Proteomes" id="UP000321083">
    <property type="component" value="Unassembled WGS sequence"/>
</dbReference>
<evidence type="ECO:0000313" key="3">
    <source>
        <dbReference type="Proteomes" id="UP000321083"/>
    </source>
</evidence>
<comment type="caution">
    <text evidence="2">The sequence shown here is derived from an EMBL/GenBank/DDBJ whole genome shotgun (WGS) entry which is preliminary data.</text>
</comment>
<keyword evidence="1" id="KW-1133">Transmembrane helix</keyword>
<reference evidence="2 3" key="1">
    <citation type="submission" date="2019-08" db="EMBL/GenBank/DDBJ databases">
        <title>100 year-old enigma solved: identification of Planctomyces bekefii, the type genus and species of the phylum Planctomycetes.</title>
        <authorList>
            <person name="Svetlana D.N."/>
            <person name="Overmann J."/>
        </authorList>
    </citation>
    <scope>NUCLEOTIDE SEQUENCE [LARGE SCALE GENOMIC DNA]</scope>
    <source>
        <strain evidence="2">Phe10_nw2017</strain>
    </source>
</reference>
<name>A0A5C6M2I4_9PLAN</name>
<keyword evidence="1" id="KW-0472">Membrane</keyword>
<evidence type="ECO:0000313" key="2">
    <source>
        <dbReference type="EMBL" id="TWW08373.1"/>
    </source>
</evidence>
<dbReference type="EMBL" id="SRHE01000699">
    <property type="protein sequence ID" value="TWW08373.1"/>
    <property type="molecule type" value="Genomic_DNA"/>
</dbReference>
<evidence type="ECO:0000256" key="1">
    <source>
        <dbReference type="SAM" id="Phobius"/>
    </source>
</evidence>
<feature type="transmembrane region" description="Helical" evidence="1">
    <location>
        <begin position="6"/>
        <end position="24"/>
    </location>
</feature>
<organism evidence="2 3">
    <name type="scientific">Planctomyces bekefii</name>
    <dbReference type="NCBI Taxonomy" id="1653850"/>
    <lineage>
        <taxon>Bacteria</taxon>
        <taxon>Pseudomonadati</taxon>
        <taxon>Planctomycetota</taxon>
        <taxon>Planctomycetia</taxon>
        <taxon>Planctomycetales</taxon>
        <taxon>Planctomycetaceae</taxon>
        <taxon>Planctomyces</taxon>
    </lineage>
</organism>
<keyword evidence="3" id="KW-1185">Reference proteome</keyword>